<evidence type="ECO:0000256" key="5">
    <source>
        <dbReference type="ARBA" id="ARBA00023014"/>
    </source>
</evidence>
<sequence>MRVTIEALGAAGDGIARDEAGRPLFIPFALPGEVVEAEPGAARGDGRTAVLQAVETPSPDRVAPPCPHFGTCGGCAVQHLADSAVAAWKAAHIAEALSRAGFRDVPVEAAKPSPPNSRRRADFAVRRGPGGITIGFHARGSSEPFDMAVCFVVEPRILALVEPLRALFATLPALHRAGSAMVNLLETGPDLWLRTDAPLAPKDRTNLAAFAAAQGIPRIAWSREGTRDTPEVAAQEGPVMTSLSGVPVSPAPGAFLQATPQGEAAIIAAVLHGLPRRMPGKPRIVELHAGLGTLSFPLSARGRVEAYEGAAEAVSALAAAAGRAGARVKATRRDLVRQPLLPAELNGVAALVLDPPFAGAAEQAAILARSSIPRVIYVSCNPAALSRDLAAFARAPGWRVEAAVSVDQFLWSSQVEAVVTLARGP</sequence>
<dbReference type="PROSITE" id="PS50926">
    <property type="entry name" value="TRAM"/>
    <property type="match status" value="1"/>
</dbReference>
<dbReference type="GO" id="GO:0070475">
    <property type="term" value="P:rRNA base methylation"/>
    <property type="evidence" value="ECO:0007669"/>
    <property type="project" value="TreeGrafter"/>
</dbReference>
<keyword evidence="9" id="KW-1185">Reference proteome</keyword>
<evidence type="ECO:0000256" key="2">
    <source>
        <dbReference type="ARBA" id="ARBA00022603"/>
    </source>
</evidence>
<dbReference type="Pfam" id="PF05958">
    <property type="entry name" value="tRNA_U5-meth_tr"/>
    <property type="match status" value="1"/>
</dbReference>
<name>A0A1M6INY2_9PROT</name>
<dbReference type="Proteomes" id="UP000184387">
    <property type="component" value="Unassembled WGS sequence"/>
</dbReference>
<dbReference type="GO" id="GO:0070041">
    <property type="term" value="F:rRNA (uridine-C5-)-methyltransferase activity"/>
    <property type="evidence" value="ECO:0007669"/>
    <property type="project" value="TreeGrafter"/>
</dbReference>
<keyword evidence="5" id="KW-0411">Iron-sulfur</keyword>
<evidence type="ECO:0000259" key="7">
    <source>
        <dbReference type="PROSITE" id="PS50926"/>
    </source>
</evidence>
<gene>
    <name evidence="8" type="ORF">SAMN02745194_02408</name>
</gene>
<feature type="active site" description="Nucleophile" evidence="6">
    <location>
        <position position="380"/>
    </location>
</feature>
<comment type="caution">
    <text evidence="6">Lacks conserved residue(s) required for the propagation of feature annotation.</text>
</comment>
<dbReference type="InterPro" id="IPR012340">
    <property type="entry name" value="NA-bd_OB-fold"/>
</dbReference>
<dbReference type="PROSITE" id="PS51687">
    <property type="entry name" value="SAM_MT_RNA_M5U"/>
    <property type="match status" value="1"/>
</dbReference>
<feature type="domain" description="TRAM" evidence="7">
    <location>
        <begin position="1"/>
        <end position="55"/>
    </location>
</feature>
<dbReference type="OrthoDB" id="9804590at2"/>
<evidence type="ECO:0000313" key="8">
    <source>
        <dbReference type="EMBL" id="SHJ36161.1"/>
    </source>
</evidence>
<dbReference type="GO" id="GO:0051539">
    <property type="term" value="F:4 iron, 4 sulfur cluster binding"/>
    <property type="evidence" value="ECO:0007669"/>
    <property type="project" value="UniProtKB-KW"/>
</dbReference>
<evidence type="ECO:0000256" key="1">
    <source>
        <dbReference type="ARBA" id="ARBA00022485"/>
    </source>
</evidence>
<dbReference type="Gene3D" id="3.40.50.150">
    <property type="entry name" value="Vaccinia Virus protein VP39"/>
    <property type="match status" value="1"/>
</dbReference>
<keyword evidence="2 6" id="KW-0489">Methyltransferase</keyword>
<keyword evidence="4 6" id="KW-0949">S-adenosyl-L-methionine</keyword>
<proteinExistence type="inferred from homology"/>
<keyword evidence="3 6" id="KW-0808">Transferase</keyword>
<dbReference type="EMBL" id="FQZF01000012">
    <property type="protein sequence ID" value="SHJ36161.1"/>
    <property type="molecule type" value="Genomic_DNA"/>
</dbReference>
<reference evidence="8 9" key="1">
    <citation type="submission" date="2016-11" db="EMBL/GenBank/DDBJ databases">
        <authorList>
            <person name="Jaros S."/>
            <person name="Januszkiewicz K."/>
            <person name="Wedrychowicz H."/>
        </authorList>
    </citation>
    <scope>NUCLEOTIDE SEQUENCE [LARGE SCALE GENOMIC DNA]</scope>
    <source>
        <strain evidence="8 9">DSM 14916</strain>
    </source>
</reference>
<dbReference type="InterPro" id="IPR029063">
    <property type="entry name" value="SAM-dependent_MTases_sf"/>
</dbReference>
<dbReference type="Gene3D" id="2.40.50.1070">
    <property type="match status" value="1"/>
</dbReference>
<comment type="similarity">
    <text evidence="6">Belongs to the class I-like SAM-binding methyltransferase superfamily. RNA M5U methyltransferase family.</text>
</comment>
<dbReference type="SUPFAM" id="SSF53335">
    <property type="entry name" value="S-adenosyl-L-methionine-dependent methyltransferases"/>
    <property type="match status" value="1"/>
</dbReference>
<evidence type="ECO:0000256" key="4">
    <source>
        <dbReference type="ARBA" id="ARBA00022691"/>
    </source>
</evidence>
<dbReference type="SUPFAM" id="SSF50249">
    <property type="entry name" value="Nucleic acid-binding proteins"/>
    <property type="match status" value="1"/>
</dbReference>
<dbReference type="RefSeq" id="WP_073134973.1">
    <property type="nucleotide sequence ID" value="NZ_FQZF01000012.1"/>
</dbReference>
<organism evidence="8 9">
    <name type="scientific">Muricoccus roseus</name>
    <dbReference type="NCBI Taxonomy" id="198092"/>
    <lineage>
        <taxon>Bacteria</taxon>
        <taxon>Pseudomonadati</taxon>
        <taxon>Pseudomonadota</taxon>
        <taxon>Alphaproteobacteria</taxon>
        <taxon>Acetobacterales</taxon>
        <taxon>Roseomonadaceae</taxon>
        <taxon>Muricoccus</taxon>
    </lineage>
</organism>
<dbReference type="InterPro" id="IPR010280">
    <property type="entry name" value="U5_MeTrfase_fam"/>
</dbReference>
<feature type="binding site" evidence="6">
    <location>
        <position position="257"/>
    </location>
    <ligand>
        <name>S-adenosyl-L-methionine</name>
        <dbReference type="ChEBI" id="CHEBI:59789"/>
    </ligand>
</feature>
<feature type="binding site" evidence="6">
    <location>
        <position position="354"/>
    </location>
    <ligand>
        <name>S-adenosyl-L-methionine</name>
        <dbReference type="ChEBI" id="CHEBI:59789"/>
    </ligand>
</feature>
<evidence type="ECO:0000256" key="3">
    <source>
        <dbReference type="ARBA" id="ARBA00022679"/>
    </source>
</evidence>
<evidence type="ECO:0000313" key="9">
    <source>
        <dbReference type="Proteomes" id="UP000184387"/>
    </source>
</evidence>
<dbReference type="InterPro" id="IPR002792">
    <property type="entry name" value="TRAM_dom"/>
</dbReference>
<protein>
    <submittedName>
        <fullName evidence="8">23S rRNA (Uracil1939-C5)-methyltransferase</fullName>
    </submittedName>
</protein>
<dbReference type="PANTHER" id="PTHR11061:SF49">
    <property type="entry name" value="23S RRNA (URACIL(1939)-C(5))-METHYLTRANSFERASE RLMD"/>
    <property type="match status" value="1"/>
</dbReference>
<evidence type="ECO:0000256" key="6">
    <source>
        <dbReference type="PROSITE-ProRule" id="PRU01024"/>
    </source>
</evidence>
<dbReference type="AlphaFoldDB" id="A0A1M6INY2"/>
<dbReference type="STRING" id="198092.SAMN02745194_02408"/>
<dbReference type="PANTHER" id="PTHR11061">
    <property type="entry name" value="RNA M5U METHYLTRANSFERASE"/>
    <property type="match status" value="1"/>
</dbReference>
<accession>A0A1M6INY2</accession>
<keyword evidence="1" id="KW-0479">Metal-binding</keyword>
<dbReference type="Gene3D" id="2.40.50.140">
    <property type="entry name" value="Nucleic acid-binding proteins"/>
    <property type="match status" value="1"/>
</dbReference>
<keyword evidence="1" id="KW-0408">Iron</keyword>
<dbReference type="Pfam" id="PF01938">
    <property type="entry name" value="TRAM"/>
    <property type="match status" value="1"/>
</dbReference>
<feature type="binding site" evidence="6">
    <location>
        <position position="308"/>
    </location>
    <ligand>
        <name>S-adenosyl-L-methionine</name>
        <dbReference type="ChEBI" id="CHEBI:59789"/>
    </ligand>
</feature>
<keyword evidence="1" id="KW-0004">4Fe-4S</keyword>